<keyword evidence="3" id="KW-1185">Reference proteome</keyword>
<reference evidence="2 3" key="1">
    <citation type="submission" date="2024-01" db="EMBL/GenBank/DDBJ databases">
        <title>The genomes of 5 underutilized Papilionoideae crops provide insights into root nodulation and disease resistanc.</title>
        <authorList>
            <person name="Yuan L."/>
        </authorList>
    </citation>
    <scope>NUCLEOTIDE SEQUENCE [LARGE SCALE GENOMIC DNA]</scope>
    <source>
        <strain evidence="2">ZHUSHIDOU_FW_LH</strain>
        <tissue evidence="2">Leaf</tissue>
    </source>
</reference>
<feature type="compositionally biased region" description="Basic and acidic residues" evidence="1">
    <location>
        <begin position="195"/>
        <end position="207"/>
    </location>
</feature>
<name>A0AAN9FXE4_CROPI</name>
<evidence type="ECO:0000313" key="3">
    <source>
        <dbReference type="Proteomes" id="UP001372338"/>
    </source>
</evidence>
<feature type="region of interest" description="Disordered" evidence="1">
    <location>
        <begin position="187"/>
        <end position="211"/>
    </location>
</feature>
<dbReference type="AlphaFoldDB" id="A0AAN9FXE4"/>
<organism evidence="2 3">
    <name type="scientific">Crotalaria pallida</name>
    <name type="common">Smooth rattlebox</name>
    <name type="synonym">Crotalaria striata</name>
    <dbReference type="NCBI Taxonomy" id="3830"/>
    <lineage>
        <taxon>Eukaryota</taxon>
        <taxon>Viridiplantae</taxon>
        <taxon>Streptophyta</taxon>
        <taxon>Embryophyta</taxon>
        <taxon>Tracheophyta</taxon>
        <taxon>Spermatophyta</taxon>
        <taxon>Magnoliopsida</taxon>
        <taxon>eudicotyledons</taxon>
        <taxon>Gunneridae</taxon>
        <taxon>Pentapetalae</taxon>
        <taxon>rosids</taxon>
        <taxon>fabids</taxon>
        <taxon>Fabales</taxon>
        <taxon>Fabaceae</taxon>
        <taxon>Papilionoideae</taxon>
        <taxon>50 kb inversion clade</taxon>
        <taxon>genistoids sensu lato</taxon>
        <taxon>core genistoids</taxon>
        <taxon>Crotalarieae</taxon>
        <taxon>Crotalaria</taxon>
    </lineage>
</organism>
<dbReference type="EMBL" id="JAYWIO010000002">
    <property type="protein sequence ID" value="KAK7280933.1"/>
    <property type="molecule type" value="Genomic_DNA"/>
</dbReference>
<evidence type="ECO:0000256" key="1">
    <source>
        <dbReference type="SAM" id="MobiDB-lite"/>
    </source>
</evidence>
<dbReference type="Proteomes" id="UP001372338">
    <property type="component" value="Unassembled WGS sequence"/>
</dbReference>
<proteinExistence type="predicted"/>
<gene>
    <name evidence="2" type="ORF">RIF29_08509</name>
</gene>
<accession>A0AAN9FXE4</accession>
<evidence type="ECO:0000313" key="2">
    <source>
        <dbReference type="EMBL" id="KAK7280933.1"/>
    </source>
</evidence>
<sequence length="261" mass="29349">MVRLGAKLTEFGRFRVLRVPRRGAGALARTPLEKEIIQVEDRLTMYLMTYCLLPRPTGNNAHPNEGDLRLMFALKNGIQVNWVKLMMEEMLAAAQSHDSALLPYPMFVTQLIRYNSVEIAPSEEVVKYKTEAHCLMSGVLHSSGIYKYEPTNMWLWKDDIEVIKAARVKEEALRKVVEEEALRKATEDAQGVVHQGDDEADPIHTDNEQGPNWYSTPCASSVAFRSASSSTTFRSASSFTRAAFITSMSSFHNHMFVGSSL</sequence>
<comment type="caution">
    <text evidence="2">The sequence shown here is derived from an EMBL/GenBank/DDBJ whole genome shotgun (WGS) entry which is preliminary data.</text>
</comment>
<protein>
    <submittedName>
        <fullName evidence="2">Uncharacterized protein</fullName>
    </submittedName>
</protein>